<reference evidence="1" key="2">
    <citation type="submission" date="2025-09" db="UniProtKB">
        <authorList>
            <consortium name="Ensembl"/>
        </authorList>
    </citation>
    <scope>IDENTIFICATION</scope>
</reference>
<name>S4S185_PETMA</name>
<evidence type="ECO:0008006" key="2">
    <source>
        <dbReference type="Google" id="ProtNLM"/>
    </source>
</evidence>
<evidence type="ECO:0000313" key="1">
    <source>
        <dbReference type="Ensembl" id="ENSPMAP00000011227.1"/>
    </source>
</evidence>
<organism evidence="1">
    <name type="scientific">Petromyzon marinus</name>
    <name type="common">Sea lamprey</name>
    <dbReference type="NCBI Taxonomy" id="7757"/>
    <lineage>
        <taxon>Eukaryota</taxon>
        <taxon>Metazoa</taxon>
        <taxon>Chordata</taxon>
        <taxon>Craniata</taxon>
        <taxon>Vertebrata</taxon>
        <taxon>Cyclostomata</taxon>
        <taxon>Hyperoartia</taxon>
        <taxon>Petromyzontiformes</taxon>
        <taxon>Petromyzontidae</taxon>
        <taxon>Petromyzon</taxon>
    </lineage>
</organism>
<sequence length="32" mass="3609">WARPQSIPKGVFDKLTKLGTLTLDRNELQSVP</sequence>
<dbReference type="AlphaFoldDB" id="S4S185"/>
<accession>S4S185</accession>
<reference evidence="1" key="1">
    <citation type="submission" date="2025-08" db="UniProtKB">
        <authorList>
            <consortium name="Ensembl"/>
        </authorList>
    </citation>
    <scope>IDENTIFICATION</scope>
</reference>
<dbReference type="HOGENOM" id="CLU_000288_148_1_1"/>
<proteinExistence type="predicted"/>
<protein>
    <recommendedName>
        <fullName evidence="2">Variable lymphocyte receptor A cassette</fullName>
    </recommendedName>
</protein>
<dbReference type="Ensembl" id="ENSPMAT00000011273.1">
    <property type="protein sequence ID" value="ENSPMAP00000011227.1"/>
    <property type="gene ID" value="ENSPMAG00000010246.1"/>
</dbReference>
<dbReference type="GeneTree" id="ENSGT01100000266698"/>
<dbReference type="SUPFAM" id="SSF52058">
    <property type="entry name" value="L domain-like"/>
    <property type="match status" value="1"/>
</dbReference>